<proteinExistence type="predicted"/>
<evidence type="ECO:0000313" key="3">
    <source>
        <dbReference type="Proteomes" id="UP000003423"/>
    </source>
</evidence>
<comment type="caution">
    <text evidence="2">The sequence shown here is derived from an EMBL/GenBank/DDBJ whole genome shotgun (WGS) entry which is preliminary data.</text>
</comment>
<dbReference type="PATRIC" id="fig|859350.6.peg.1777"/>
<keyword evidence="3" id="KW-1185">Reference proteome</keyword>
<dbReference type="AlphaFoldDB" id="I3D0A1"/>
<sequence>MNFIMVQAYCVKCRAKRDIKDPQETKLKNGRPAVKGTCPTCGTNVFRIGKME</sequence>
<reference evidence="2 3" key="1">
    <citation type="journal article" date="2012" name="J. Bacteriol.">
        <title>Genome sequence of "Candidatus Nitrosopumilus salaria" BD31, an ammonia-oxidizing archaeon from the San Francisco Bay estuary.</title>
        <authorList>
            <person name="Mosier A.C."/>
            <person name="Allen E.E."/>
            <person name="Kim M."/>
            <person name="Ferriera S."/>
            <person name="Francis C.A."/>
        </authorList>
    </citation>
    <scope>NUCLEOTIDE SEQUENCE [LARGE SCALE GENOMIC DNA]</scope>
    <source>
        <strain evidence="2 3">BD31</strain>
    </source>
</reference>
<accession>I3D0A1</accession>
<name>I3D0A1_9ARCH</name>
<evidence type="ECO:0000259" key="1">
    <source>
        <dbReference type="Pfam" id="PF18930"/>
    </source>
</evidence>
<dbReference type="InterPro" id="IPR044044">
    <property type="entry name" value="DUF5679"/>
</dbReference>
<dbReference type="Proteomes" id="UP000003423">
    <property type="component" value="Unassembled WGS sequence"/>
</dbReference>
<organism evidence="2 3">
    <name type="scientific">Candidatus Nitrosopumilus salarius BD31</name>
    <dbReference type="NCBI Taxonomy" id="859350"/>
    <lineage>
        <taxon>Archaea</taxon>
        <taxon>Nitrososphaerota</taxon>
        <taxon>Nitrososphaeria</taxon>
        <taxon>Nitrosopumilales</taxon>
        <taxon>Nitrosopumilaceae</taxon>
        <taxon>Nitrosopumilus</taxon>
    </lineage>
</organism>
<protein>
    <recommendedName>
        <fullName evidence="1">DUF5679 domain-containing protein</fullName>
    </recommendedName>
</protein>
<evidence type="ECO:0000313" key="2">
    <source>
        <dbReference type="EMBL" id="EIJ65144.1"/>
    </source>
</evidence>
<gene>
    <name evidence="2" type="ORF">BD31_I1517</name>
</gene>
<dbReference type="EMBL" id="AEXL02000144">
    <property type="protein sequence ID" value="EIJ65144.1"/>
    <property type="molecule type" value="Genomic_DNA"/>
</dbReference>
<dbReference type="Pfam" id="PF18930">
    <property type="entry name" value="DUF5679"/>
    <property type="match status" value="1"/>
</dbReference>
<feature type="domain" description="DUF5679" evidence="1">
    <location>
        <begin position="9"/>
        <end position="48"/>
    </location>
</feature>